<feature type="domain" description="Glycosyl transferase family 1" evidence="3">
    <location>
        <begin position="231"/>
        <end position="383"/>
    </location>
</feature>
<dbReference type="InterPro" id="IPR001296">
    <property type="entry name" value="Glyco_trans_1"/>
</dbReference>
<dbReference type="PANTHER" id="PTHR12526">
    <property type="entry name" value="GLYCOSYLTRANSFERASE"/>
    <property type="match status" value="1"/>
</dbReference>
<accession>A0A0I9SAJ9</accession>
<dbReference type="Gene3D" id="3.40.50.2000">
    <property type="entry name" value="Glycogen Phosphorylase B"/>
    <property type="match status" value="2"/>
</dbReference>
<dbReference type="PATRIC" id="fig|817.52.peg.886"/>
<evidence type="ECO:0000259" key="3">
    <source>
        <dbReference type="Pfam" id="PF00534"/>
    </source>
</evidence>
<proteinExistence type="predicted"/>
<dbReference type="GO" id="GO:0016757">
    <property type="term" value="F:glycosyltransferase activity"/>
    <property type="evidence" value="ECO:0007669"/>
    <property type="project" value="UniProtKB-KW"/>
</dbReference>
<sequence>MEVNMMKRVDIIYGQSLKGIEGINYVNSAFVEGNKYFKKNGIILSKIYSPYEIFDCINQNRLTLIGSDMHLSSYERKRKVRMFLRKIFSSDYLPGASLKFYLNYIITSQKSVHNYLRAKSESDFIIFQSFLSAYFYFKYSKNKNKKTILILHCSKDPFEQMAPNFKGLFSHRWFKKWIYGRLNFVFYKIDKIVYLSKRAVEYSSASKDKKTYIYNGEEDLKEWIPTDVHEPLNLVCVGSMNWRKGQDLVIEALSRLSRVKRDKIKFHLVGDGPQMAELKNAVIANNLQNIVAFYGARNDVASFLREMDVFIMPSKTEGLPMSIIEVLRQGMYVMSTDTGAIPEMVKEDFGKIIDRNPDNIAKILEELVDKKIINIELKKQAREHYLNHFTLHSMIDGYSNLLNSLG</sequence>
<evidence type="ECO:0000256" key="1">
    <source>
        <dbReference type="ARBA" id="ARBA00022676"/>
    </source>
</evidence>
<keyword evidence="1" id="KW-0328">Glycosyltransferase</keyword>
<keyword evidence="2" id="KW-0808">Transferase</keyword>
<evidence type="ECO:0000256" key="2">
    <source>
        <dbReference type="ARBA" id="ARBA00022679"/>
    </source>
</evidence>
<dbReference type="RefSeq" id="WP_032542482.1">
    <property type="nucleotide sequence ID" value="NZ_CAEUHN010000018.1"/>
</dbReference>
<dbReference type="PANTHER" id="PTHR12526:SF629">
    <property type="entry name" value="TEICHURONIC ACID BIOSYNTHESIS GLYCOSYLTRANSFERASE TUAH-RELATED"/>
    <property type="match status" value="1"/>
</dbReference>
<name>A0A0I9SAJ9_BACFG</name>
<reference evidence="4" key="1">
    <citation type="book" date="2014" name="THE 24TH EUROPEAN CONGRESS OF CLINICAL MICROBIOLOGY AND INFECTIOUS DISEASES" publisher="ECCMID 2014" city="Barcelona, Spain">
        <title>Identification of resistance genes in three multidrug-resistant Bacteroides fragilis isolates by whole genome sequencing.</title>
        <editorList>
            <person name="Unknown"/>
            <person name="A."/>
        </editorList>
        <authorList>
            <person name="Sydenham T.V."/>
            <person name="Hasman H."/>
            <person name="Wang M."/>
            <person name="Soki J."/>
            <person name="Nagy E."/>
            <person name="Justesen U.S."/>
        </authorList>
    </citation>
    <scope>NUCLEOTIDE SEQUENCE</scope>
    <source>
        <strain evidence="4">DCMOUH0018B</strain>
    </source>
</reference>
<dbReference type="CDD" id="cd03801">
    <property type="entry name" value="GT4_PimA-like"/>
    <property type="match status" value="1"/>
</dbReference>
<dbReference type="EMBL" id="JMZZ02000105">
    <property type="protein sequence ID" value="KFX75125.1"/>
    <property type="molecule type" value="Genomic_DNA"/>
</dbReference>
<dbReference type="AlphaFoldDB" id="A0A0I9SAJ9"/>
<dbReference type="SUPFAM" id="SSF53756">
    <property type="entry name" value="UDP-Glycosyltransferase/glycogen phosphorylase"/>
    <property type="match status" value="1"/>
</dbReference>
<comment type="caution">
    <text evidence="4">The sequence shown here is derived from an EMBL/GenBank/DDBJ whole genome shotgun (WGS) entry which is preliminary data.</text>
</comment>
<dbReference type="Pfam" id="PF00534">
    <property type="entry name" value="Glycos_transf_1"/>
    <property type="match status" value="1"/>
</dbReference>
<evidence type="ECO:0000313" key="4">
    <source>
        <dbReference type="EMBL" id="KFX75125.1"/>
    </source>
</evidence>
<protein>
    <recommendedName>
        <fullName evidence="3">Glycosyl transferase family 1 domain-containing protein</fullName>
    </recommendedName>
</protein>
<reference evidence="4" key="2">
    <citation type="submission" date="2014-07" db="EMBL/GenBank/DDBJ databases">
        <title>Genetics and epidemiology of antimicrobial resistance in B. fragilis group.</title>
        <authorList>
            <person name="Sydenham T.V."/>
            <person name="Hasman H."/>
            <person name="Kemp M."/>
            <person name="Justesen U.S."/>
        </authorList>
    </citation>
    <scope>NUCLEOTIDE SEQUENCE [LARGE SCALE GENOMIC DNA]</scope>
    <source>
        <strain evidence="4">DCMOUH0018B</strain>
    </source>
</reference>
<gene>
    <name evidence="4" type="ORF">EE52_0208665</name>
</gene>
<organism evidence="4">
    <name type="scientific">Bacteroides fragilis</name>
    <dbReference type="NCBI Taxonomy" id="817"/>
    <lineage>
        <taxon>Bacteria</taxon>
        <taxon>Pseudomonadati</taxon>
        <taxon>Bacteroidota</taxon>
        <taxon>Bacteroidia</taxon>
        <taxon>Bacteroidales</taxon>
        <taxon>Bacteroidaceae</taxon>
        <taxon>Bacteroides</taxon>
    </lineage>
</organism>